<dbReference type="Pfam" id="PF01344">
    <property type="entry name" value="Kelch_1"/>
    <property type="match status" value="1"/>
</dbReference>
<gene>
    <name evidence="5" type="primary">LOC105054871</name>
</gene>
<evidence type="ECO:0000313" key="4">
    <source>
        <dbReference type="Proteomes" id="UP000504607"/>
    </source>
</evidence>
<dbReference type="Gene3D" id="2.120.10.80">
    <property type="entry name" value="Kelch-type beta propeller"/>
    <property type="match status" value="1"/>
</dbReference>
<evidence type="ECO:0000259" key="3">
    <source>
        <dbReference type="SMART" id="SM00256"/>
    </source>
</evidence>
<dbReference type="Proteomes" id="UP000504607">
    <property type="component" value="Chromosome 12"/>
</dbReference>
<dbReference type="GeneID" id="105054871"/>
<dbReference type="SUPFAM" id="SSF81383">
    <property type="entry name" value="F-box domain"/>
    <property type="match status" value="1"/>
</dbReference>
<evidence type="ECO:0000313" key="5">
    <source>
        <dbReference type="RefSeq" id="XP_019709637.1"/>
    </source>
</evidence>
<dbReference type="SMART" id="SM00612">
    <property type="entry name" value="Kelch"/>
    <property type="match status" value="1"/>
</dbReference>
<dbReference type="InterPro" id="IPR015915">
    <property type="entry name" value="Kelch-typ_b-propeller"/>
</dbReference>
<dbReference type="Pfam" id="PF00646">
    <property type="entry name" value="F-box"/>
    <property type="match status" value="1"/>
</dbReference>
<reference evidence="5" key="1">
    <citation type="submission" date="2025-08" db="UniProtKB">
        <authorList>
            <consortium name="RefSeq"/>
        </authorList>
    </citation>
    <scope>IDENTIFICATION</scope>
</reference>
<sequence length="361" mass="41306">MTMASLESVSEQCVQREVSNVPIICGLPDDIALLCLARVPRRYHHTLRCVSKRWRDLLCSEDWHSCRRKNNLEETWVYVFVRERSRKNCCYVLDLDPARRCWRLLQVIQIPCSDKRGICVETLGKKLYLLGGCTWWFRATNEVHCYDASKNKWEKAASMPTARCSFVSASLSDKLYVTNRRGSKPESPDSWDIYDSRSNNWSSHKNPMLTPDIVNFIPLDGKLYTIHMTWNGLLFAGVYDSSSRRWQGTKNEIAKCSSDSTVVVDGTLYMLDYTKGTRLMMWEKESEDWVALGRLSDELLWSPRHLIAFGRSIGVIGEGLSTVFIDVHKAVKVGGMLVCSSAGPNFDFECDFIFSCNTITI</sequence>
<keyword evidence="1" id="KW-0880">Kelch repeat</keyword>
<proteinExistence type="predicted"/>
<organism evidence="4 5">
    <name type="scientific">Elaeis guineensis var. tenera</name>
    <name type="common">Oil palm</name>
    <dbReference type="NCBI Taxonomy" id="51953"/>
    <lineage>
        <taxon>Eukaryota</taxon>
        <taxon>Viridiplantae</taxon>
        <taxon>Streptophyta</taxon>
        <taxon>Embryophyta</taxon>
        <taxon>Tracheophyta</taxon>
        <taxon>Spermatophyta</taxon>
        <taxon>Magnoliopsida</taxon>
        <taxon>Liliopsida</taxon>
        <taxon>Arecaceae</taxon>
        <taxon>Arecoideae</taxon>
        <taxon>Cocoseae</taxon>
        <taxon>Elaeidinae</taxon>
        <taxon>Elaeis</taxon>
    </lineage>
</organism>
<feature type="domain" description="F-box" evidence="3">
    <location>
        <begin position="27"/>
        <end position="67"/>
    </location>
</feature>
<protein>
    <submittedName>
        <fullName evidence="5">F-box/kelch-repeat protein SKIP4</fullName>
    </submittedName>
</protein>
<evidence type="ECO:0000256" key="2">
    <source>
        <dbReference type="ARBA" id="ARBA00022737"/>
    </source>
</evidence>
<dbReference type="InParanoid" id="A0A6J0PPU1"/>
<dbReference type="InterPro" id="IPR001810">
    <property type="entry name" value="F-box_dom"/>
</dbReference>
<dbReference type="OrthoDB" id="68328at2759"/>
<keyword evidence="4" id="KW-1185">Reference proteome</keyword>
<dbReference type="SUPFAM" id="SSF117281">
    <property type="entry name" value="Kelch motif"/>
    <property type="match status" value="1"/>
</dbReference>
<accession>A0A6J0PPU1</accession>
<dbReference type="CDD" id="cd22152">
    <property type="entry name" value="F-box_AtAFR-like"/>
    <property type="match status" value="1"/>
</dbReference>
<dbReference type="InterPro" id="IPR006652">
    <property type="entry name" value="Kelch_1"/>
</dbReference>
<dbReference type="SMART" id="SM00256">
    <property type="entry name" value="FBOX"/>
    <property type="match status" value="1"/>
</dbReference>
<dbReference type="KEGG" id="egu:105054871"/>
<dbReference type="FunCoup" id="A0A6J0PPU1">
    <property type="interactions" value="76"/>
</dbReference>
<dbReference type="InterPro" id="IPR036047">
    <property type="entry name" value="F-box-like_dom_sf"/>
</dbReference>
<keyword evidence="2" id="KW-0677">Repeat</keyword>
<dbReference type="AlphaFoldDB" id="A0A6J0PPU1"/>
<evidence type="ECO:0000256" key="1">
    <source>
        <dbReference type="ARBA" id="ARBA00022441"/>
    </source>
</evidence>
<dbReference type="RefSeq" id="XP_019709637.1">
    <property type="nucleotide sequence ID" value="XM_019854078.2"/>
</dbReference>
<name>A0A6J0PPU1_ELAGV</name>
<dbReference type="PANTHER" id="PTHR46344">
    <property type="entry name" value="OS02G0202900 PROTEIN"/>
    <property type="match status" value="1"/>
</dbReference>
<dbReference type="PANTHER" id="PTHR46344:SF26">
    <property type="entry name" value="F-BOX DOMAIN-CONTAINING PROTEIN"/>
    <property type="match status" value="1"/>
</dbReference>